<dbReference type="PANTHER" id="PTHR47506">
    <property type="entry name" value="TRANSCRIPTIONAL REGULATORY PROTEIN"/>
    <property type="match status" value="1"/>
</dbReference>
<dbReference type="InterPro" id="IPR036271">
    <property type="entry name" value="Tet_transcr_reg_TetR-rel_C_sf"/>
</dbReference>
<name>A0A939TM91_9MICO</name>
<dbReference type="RefSeq" id="WP_208501428.1">
    <property type="nucleotide sequence ID" value="NZ_JAGFOA010000002.1"/>
</dbReference>
<evidence type="ECO:0000256" key="2">
    <source>
        <dbReference type="ARBA" id="ARBA00023125"/>
    </source>
</evidence>
<dbReference type="AlphaFoldDB" id="A0A939TM91"/>
<dbReference type="SUPFAM" id="SSF48498">
    <property type="entry name" value="Tetracyclin repressor-like, C-terminal domain"/>
    <property type="match status" value="2"/>
</dbReference>
<feature type="domain" description="HTH tetR-type" evidence="5">
    <location>
        <begin position="236"/>
        <end position="296"/>
    </location>
</feature>
<dbReference type="InterPro" id="IPR009057">
    <property type="entry name" value="Homeodomain-like_sf"/>
</dbReference>
<evidence type="ECO:0000256" key="4">
    <source>
        <dbReference type="PROSITE-ProRule" id="PRU00335"/>
    </source>
</evidence>
<evidence type="ECO:0000259" key="5">
    <source>
        <dbReference type="PROSITE" id="PS50977"/>
    </source>
</evidence>
<reference evidence="6" key="1">
    <citation type="submission" date="2021-03" db="EMBL/GenBank/DDBJ databases">
        <title>Microbacterium sp. nov., a novel actinobacterium isolated from cow dung.</title>
        <authorList>
            <person name="Zhang L."/>
        </authorList>
    </citation>
    <scope>NUCLEOTIDE SEQUENCE</scope>
    <source>
        <strain evidence="6">NEAU-LLB</strain>
    </source>
</reference>
<evidence type="ECO:0000313" key="6">
    <source>
        <dbReference type="EMBL" id="MBO3662953.1"/>
    </source>
</evidence>
<feature type="DNA-binding region" description="H-T-H motif" evidence="4">
    <location>
        <begin position="38"/>
        <end position="57"/>
    </location>
</feature>
<dbReference type="Proteomes" id="UP000680132">
    <property type="component" value="Unassembled WGS sequence"/>
</dbReference>
<dbReference type="Gene3D" id="1.10.357.10">
    <property type="entry name" value="Tetracycline Repressor, domain 2"/>
    <property type="match status" value="2"/>
</dbReference>
<feature type="domain" description="HTH tetR-type" evidence="5">
    <location>
        <begin position="15"/>
        <end position="75"/>
    </location>
</feature>
<keyword evidence="2 4" id="KW-0238">DNA-binding</keyword>
<dbReference type="EMBL" id="JAGFOA010000002">
    <property type="protein sequence ID" value="MBO3662953.1"/>
    <property type="molecule type" value="Genomic_DNA"/>
</dbReference>
<evidence type="ECO:0000256" key="3">
    <source>
        <dbReference type="ARBA" id="ARBA00023163"/>
    </source>
</evidence>
<keyword evidence="1" id="KW-0805">Transcription regulation</keyword>
<comment type="caution">
    <text evidence="6">The sequence shown here is derived from an EMBL/GenBank/DDBJ whole genome shotgun (WGS) entry which is preliminary data.</text>
</comment>
<sequence>MTTVEPGTTRSRRSGSTRAAIVAAAREEFIARGYRATSLREIAAAAGISHPGLLGHFATRGELLAEVVATFEEQNRLRVLERAAAAEPGILGFSEIARDNERVPGYLALFAALTGEASTTRHPAHALMRDRYARLLEMCTDAMEDAVAHDAIAADRDPREESVRVVAAWDGLQVLEQYLPRRVDVASALETYEDLLALPRGWREDDGPRGEVIPQPLPTMALAQPDAPPVGYRTGRQRREQVLASAMQLFARDGYGDTSLREVAEHVGVSKSTLLHYFSSKEELLRAVLTERDRLIEQVTTDAHPTRAADVLRALPTGAAHNAAHEPGLIEVYAVLSCEAVPAGHVAHEYFETRLASATDYFADLFRAAQADGDLPAHRDPEFEAAWLVALWDGLQYQWLYDRESIDVAAHLIAHLDDVLPRR</sequence>
<feature type="DNA-binding region" description="H-T-H motif" evidence="4">
    <location>
        <begin position="259"/>
        <end position="278"/>
    </location>
</feature>
<dbReference type="PRINTS" id="PR00455">
    <property type="entry name" value="HTHTETR"/>
</dbReference>
<evidence type="ECO:0000313" key="7">
    <source>
        <dbReference type="Proteomes" id="UP000680132"/>
    </source>
</evidence>
<dbReference type="GO" id="GO:0003677">
    <property type="term" value="F:DNA binding"/>
    <property type="evidence" value="ECO:0007669"/>
    <property type="project" value="UniProtKB-UniRule"/>
</dbReference>
<dbReference type="PROSITE" id="PS50977">
    <property type="entry name" value="HTH_TETR_2"/>
    <property type="match status" value="2"/>
</dbReference>
<dbReference type="Pfam" id="PF00440">
    <property type="entry name" value="TetR_N"/>
    <property type="match status" value="2"/>
</dbReference>
<proteinExistence type="predicted"/>
<keyword evidence="7" id="KW-1185">Reference proteome</keyword>
<gene>
    <name evidence="6" type="ORF">J5V96_05440</name>
</gene>
<dbReference type="InterPro" id="IPR001647">
    <property type="entry name" value="HTH_TetR"/>
</dbReference>
<keyword evidence="3" id="KW-0804">Transcription</keyword>
<dbReference type="PANTHER" id="PTHR47506:SF1">
    <property type="entry name" value="HTH-TYPE TRANSCRIPTIONAL REGULATOR YJDC"/>
    <property type="match status" value="1"/>
</dbReference>
<protein>
    <submittedName>
        <fullName evidence="6">TetR/AcrR family transcriptional regulator</fullName>
    </submittedName>
</protein>
<accession>A0A939TM91</accession>
<dbReference type="SUPFAM" id="SSF46689">
    <property type="entry name" value="Homeodomain-like"/>
    <property type="match status" value="2"/>
</dbReference>
<organism evidence="6 7">
    <name type="scientific">Microbacterium stercoris</name>
    <dbReference type="NCBI Taxonomy" id="2820289"/>
    <lineage>
        <taxon>Bacteria</taxon>
        <taxon>Bacillati</taxon>
        <taxon>Actinomycetota</taxon>
        <taxon>Actinomycetes</taxon>
        <taxon>Micrococcales</taxon>
        <taxon>Microbacteriaceae</taxon>
        <taxon>Microbacterium</taxon>
    </lineage>
</organism>
<evidence type="ECO:0000256" key="1">
    <source>
        <dbReference type="ARBA" id="ARBA00023015"/>
    </source>
</evidence>